<reference evidence="2" key="1">
    <citation type="submission" date="2016-11" db="EMBL/GenBank/DDBJ databases">
        <authorList>
            <person name="Varghese N."/>
            <person name="Submissions S."/>
        </authorList>
    </citation>
    <scope>NUCLEOTIDE SEQUENCE [LARGE SCALE GENOMIC DNA]</scope>
    <source>
        <strain evidence="2">DSM 29327</strain>
    </source>
</reference>
<dbReference type="Proteomes" id="UP000184191">
    <property type="component" value="Unassembled WGS sequence"/>
</dbReference>
<evidence type="ECO:0000313" key="1">
    <source>
        <dbReference type="EMBL" id="SHL87022.1"/>
    </source>
</evidence>
<accession>A0A1M7E5J9</accession>
<dbReference type="AlphaFoldDB" id="A0A1M7E5J9"/>
<name>A0A1M7E5J9_9RHOB</name>
<keyword evidence="2" id="KW-1185">Reference proteome</keyword>
<gene>
    <name evidence="1" type="ORF">SAMN05444414_1802</name>
</gene>
<organism evidence="1 2">
    <name type="scientific">Roseovarius marisflavi</name>
    <dbReference type="NCBI Taxonomy" id="1054996"/>
    <lineage>
        <taxon>Bacteria</taxon>
        <taxon>Pseudomonadati</taxon>
        <taxon>Pseudomonadota</taxon>
        <taxon>Alphaproteobacteria</taxon>
        <taxon>Rhodobacterales</taxon>
        <taxon>Roseobacteraceae</taxon>
        <taxon>Roseovarius</taxon>
    </lineage>
</organism>
<sequence length="77" mass="8572">MCPLFVASCQPRIQIDLQFLDRAIQFLAKDDVMELILDRPVEPLVYALGLRAVGFGSGVIHILNRQIKLIGVVLTLP</sequence>
<evidence type="ECO:0000313" key="2">
    <source>
        <dbReference type="Proteomes" id="UP000184191"/>
    </source>
</evidence>
<protein>
    <submittedName>
        <fullName evidence="1">Uncharacterized protein</fullName>
    </submittedName>
</protein>
<dbReference type="EMBL" id="FRBN01000080">
    <property type="protein sequence ID" value="SHL87022.1"/>
    <property type="molecule type" value="Genomic_DNA"/>
</dbReference>
<proteinExistence type="predicted"/>